<evidence type="ECO:0000256" key="2">
    <source>
        <dbReference type="ARBA" id="ARBA00006464"/>
    </source>
</evidence>
<dbReference type="Proteomes" id="UP000291469">
    <property type="component" value="Chromosome"/>
</dbReference>
<feature type="compositionally biased region" description="Basic and acidic residues" evidence="7">
    <location>
        <begin position="89"/>
        <end position="101"/>
    </location>
</feature>
<dbReference type="GO" id="GO:0016020">
    <property type="term" value="C:membrane"/>
    <property type="evidence" value="ECO:0007669"/>
    <property type="project" value="UniProtKB-SubCell"/>
</dbReference>
<feature type="transmembrane region" description="Helical" evidence="8">
    <location>
        <begin position="141"/>
        <end position="162"/>
    </location>
</feature>
<evidence type="ECO:0000313" key="11">
    <source>
        <dbReference type="Proteomes" id="UP000291469"/>
    </source>
</evidence>
<dbReference type="KEGG" id="erz:ER308_12480"/>
<evidence type="ECO:0000256" key="6">
    <source>
        <dbReference type="ARBA" id="ARBA00023136"/>
    </source>
</evidence>
<evidence type="ECO:0000256" key="8">
    <source>
        <dbReference type="SAM" id="Phobius"/>
    </source>
</evidence>
<feature type="region of interest" description="Disordered" evidence="7">
    <location>
        <begin position="1"/>
        <end position="102"/>
    </location>
</feature>
<reference evidence="10 11" key="1">
    <citation type="submission" date="2019-01" db="EMBL/GenBank/DDBJ databases">
        <title>Egibacter rhizosphaerae EGI 80759T.</title>
        <authorList>
            <person name="Chen D.-D."/>
            <person name="Tian Y."/>
            <person name="Jiao J.-Y."/>
            <person name="Zhang X.-T."/>
            <person name="Zhang Y.-G."/>
            <person name="Zhang Y."/>
            <person name="Xiao M."/>
            <person name="Shu W.-S."/>
            <person name="Li W.-J."/>
        </authorList>
    </citation>
    <scope>NUCLEOTIDE SEQUENCE [LARGE SCALE GENOMIC DNA]</scope>
    <source>
        <strain evidence="10 11">EGI 80759</strain>
    </source>
</reference>
<evidence type="ECO:0000256" key="7">
    <source>
        <dbReference type="SAM" id="MobiDB-lite"/>
    </source>
</evidence>
<name>A0A411YGF1_9ACTN</name>
<keyword evidence="6 8" id="KW-0472">Membrane</keyword>
<evidence type="ECO:0000259" key="9">
    <source>
        <dbReference type="Pfam" id="PF02397"/>
    </source>
</evidence>
<dbReference type="PANTHER" id="PTHR30576">
    <property type="entry name" value="COLANIC BIOSYNTHESIS UDP-GLUCOSE LIPID CARRIER TRANSFERASE"/>
    <property type="match status" value="1"/>
</dbReference>
<dbReference type="EMBL" id="CP036402">
    <property type="protein sequence ID" value="QBI20298.1"/>
    <property type="molecule type" value="Genomic_DNA"/>
</dbReference>
<keyword evidence="3 10" id="KW-0808">Transferase</keyword>
<evidence type="ECO:0000313" key="10">
    <source>
        <dbReference type="EMBL" id="QBI20298.1"/>
    </source>
</evidence>
<feature type="compositionally biased region" description="Basic and acidic residues" evidence="7">
    <location>
        <begin position="29"/>
        <end position="41"/>
    </location>
</feature>
<protein>
    <submittedName>
        <fullName evidence="10">Sugar transferase</fullName>
    </submittedName>
</protein>
<gene>
    <name evidence="10" type="ORF">ER308_12480</name>
</gene>
<dbReference type="OrthoDB" id="9808602at2"/>
<dbReference type="Pfam" id="PF13727">
    <property type="entry name" value="CoA_binding_3"/>
    <property type="match status" value="1"/>
</dbReference>
<dbReference type="RefSeq" id="WP_131155295.1">
    <property type="nucleotide sequence ID" value="NZ_CP036402.1"/>
</dbReference>
<evidence type="ECO:0000256" key="5">
    <source>
        <dbReference type="ARBA" id="ARBA00022989"/>
    </source>
</evidence>
<feature type="transmembrane region" description="Helical" evidence="8">
    <location>
        <begin position="197"/>
        <end position="222"/>
    </location>
</feature>
<keyword evidence="5 8" id="KW-1133">Transmembrane helix</keyword>
<proteinExistence type="inferred from homology"/>
<feature type="compositionally biased region" description="Low complexity" evidence="7">
    <location>
        <begin position="19"/>
        <end position="28"/>
    </location>
</feature>
<evidence type="ECO:0000256" key="3">
    <source>
        <dbReference type="ARBA" id="ARBA00022679"/>
    </source>
</evidence>
<evidence type="ECO:0000256" key="1">
    <source>
        <dbReference type="ARBA" id="ARBA00004141"/>
    </source>
</evidence>
<dbReference type="Pfam" id="PF02397">
    <property type="entry name" value="Bac_transf"/>
    <property type="match status" value="1"/>
</dbReference>
<dbReference type="GO" id="GO:0016780">
    <property type="term" value="F:phosphotransferase activity, for other substituted phosphate groups"/>
    <property type="evidence" value="ECO:0007669"/>
    <property type="project" value="TreeGrafter"/>
</dbReference>
<sequence>MSSVGALGGDNHERRRARAGGSDSAPSARLRELGPTEHYSGERNGVSVSRSTQAGGGVHATTESGMLAPPDRRAGADPLPARAEASRSAVEDDGPRLEPPRPRNLRRRLVAFDLIALTIGWGIAALLAAPSPLAIGQFSSHLAVAGIAALAALVTIASSHLYRARVCAIRAVETARLARAVTISVVAYWLALEVVGLAVQLLPLVLAGVLTFLLLILGRALFRGWVSEQRRHGQHVWPVLLVGANEEAAELAQLLAEHPEYGFQVRGVVGPAEQAARSLPNVPWLGETRDALWAATHSGASGVMVASTAFESSSLNETLRHLVDRGLHVHVSSGIRGFSHQRLRAAPVAHEPLFYLEPLRLARWQTIAKRSLDLVVATAFLVVAAPVMAITALAIKAHDRGPVLFRQERVGHNGEPFKLFKFRTMVTDAEARLAEVQAMNQRSGPLFKAAHDPRVTPIGRFMRTTSIDEFPQMLNVLRGEMSVVGPRPALKEETEQFDERLQSRVQVLPGITGLWQVEARDNPSFWSYQRLDLFYVENWSIGLDLSIILSTGVVVGQRALGAVRGVFSRDPGGYQAPAVLD</sequence>
<dbReference type="PANTHER" id="PTHR30576:SF10">
    <property type="entry name" value="SLL5057 PROTEIN"/>
    <property type="match status" value="1"/>
</dbReference>
<comment type="subcellular location">
    <subcellularLocation>
        <location evidence="1">Membrane</location>
        <topology evidence="1">Multi-pass membrane protein</topology>
    </subcellularLocation>
</comment>
<dbReference type="Gene3D" id="3.40.50.720">
    <property type="entry name" value="NAD(P)-binding Rossmann-like Domain"/>
    <property type="match status" value="1"/>
</dbReference>
<feature type="transmembrane region" description="Helical" evidence="8">
    <location>
        <begin position="372"/>
        <end position="395"/>
    </location>
</feature>
<evidence type="ECO:0000256" key="4">
    <source>
        <dbReference type="ARBA" id="ARBA00022692"/>
    </source>
</evidence>
<dbReference type="AlphaFoldDB" id="A0A411YGF1"/>
<comment type="similarity">
    <text evidence="2">Belongs to the bacterial sugar transferase family.</text>
</comment>
<dbReference type="NCBIfam" id="TIGR03025">
    <property type="entry name" value="EPS_sugtrans"/>
    <property type="match status" value="1"/>
</dbReference>
<dbReference type="InterPro" id="IPR003362">
    <property type="entry name" value="Bact_transf"/>
</dbReference>
<organism evidence="10 11">
    <name type="scientific">Egibacter rhizosphaerae</name>
    <dbReference type="NCBI Taxonomy" id="1670831"/>
    <lineage>
        <taxon>Bacteria</taxon>
        <taxon>Bacillati</taxon>
        <taxon>Actinomycetota</taxon>
        <taxon>Nitriliruptoria</taxon>
        <taxon>Egibacterales</taxon>
        <taxon>Egibacteraceae</taxon>
        <taxon>Egibacter</taxon>
    </lineage>
</organism>
<feature type="transmembrane region" description="Helical" evidence="8">
    <location>
        <begin position="174"/>
        <end position="191"/>
    </location>
</feature>
<keyword evidence="4 8" id="KW-0812">Transmembrane</keyword>
<dbReference type="InterPro" id="IPR017475">
    <property type="entry name" value="EPS_sugar_tfrase"/>
</dbReference>
<accession>A0A411YGF1</accession>
<feature type="domain" description="Bacterial sugar transferase" evidence="9">
    <location>
        <begin position="369"/>
        <end position="555"/>
    </location>
</feature>
<keyword evidence="11" id="KW-1185">Reference proteome</keyword>
<feature type="transmembrane region" description="Helical" evidence="8">
    <location>
        <begin position="109"/>
        <end position="129"/>
    </location>
</feature>